<keyword evidence="12" id="KW-1185">Reference proteome</keyword>
<keyword evidence="4" id="KW-0862">Zinc</keyword>
<keyword evidence="6" id="KW-0233">DNA recombination</keyword>
<organism evidence="11 12">
    <name type="scientific">Spirulina subsalsa FACHB-351</name>
    <dbReference type="NCBI Taxonomy" id="234711"/>
    <lineage>
        <taxon>Bacteria</taxon>
        <taxon>Bacillati</taxon>
        <taxon>Cyanobacteriota</taxon>
        <taxon>Cyanophyceae</taxon>
        <taxon>Spirulinales</taxon>
        <taxon>Spirulinaceae</taxon>
        <taxon>Spirulina</taxon>
    </lineage>
</organism>
<proteinExistence type="inferred from homology"/>
<feature type="coiled-coil region" evidence="7">
    <location>
        <begin position="222"/>
        <end position="266"/>
    </location>
</feature>
<evidence type="ECO:0000256" key="2">
    <source>
        <dbReference type="ARBA" id="ARBA00022578"/>
    </source>
</evidence>
<feature type="domain" description="Cas12f1-like TNB" evidence="9">
    <location>
        <begin position="306"/>
        <end position="372"/>
    </location>
</feature>
<evidence type="ECO:0000256" key="3">
    <source>
        <dbReference type="ARBA" id="ARBA00022723"/>
    </source>
</evidence>
<evidence type="ECO:0000256" key="6">
    <source>
        <dbReference type="ARBA" id="ARBA00023172"/>
    </source>
</evidence>
<evidence type="ECO:0000256" key="1">
    <source>
        <dbReference type="ARBA" id="ARBA00008761"/>
    </source>
</evidence>
<evidence type="ECO:0000256" key="5">
    <source>
        <dbReference type="ARBA" id="ARBA00023125"/>
    </source>
</evidence>
<keyword evidence="7" id="KW-0175">Coiled coil</keyword>
<feature type="domain" description="Probable transposase IS891/IS1136/IS1341" evidence="8">
    <location>
        <begin position="195"/>
        <end position="289"/>
    </location>
</feature>
<dbReference type="EMBL" id="JAIHOM010000124">
    <property type="protein sequence ID" value="MCW6038304.1"/>
    <property type="molecule type" value="Genomic_DNA"/>
</dbReference>
<evidence type="ECO:0000259" key="8">
    <source>
        <dbReference type="Pfam" id="PF01385"/>
    </source>
</evidence>
<sequence length="417" mass="48458">MLTLTYEFKLIPDQRQIKVIENTLDVCRSVWNFALRERKDWLSSRQCSVNACSLEKEYIIPADTPYPNYHVQAKHLTEAKKNSERLKSVNAQVLQQVLRTLDRALADMRSKKLGFPRFKNKYRMRSFLYPQMLANCVQGNQIKLPQLGWIKFRKSREIPEGFEIKQARIVRRASGYFVMLSMQLDVNIPHVPFHGHPLGIDFGLSKFLATSDGELVERPRFLNRLHRELKLLQRRLRNKKKSSNNRHKLNQKIARLHQRISDTRKDWHFKLAHHICDQAQSIFIEDIDFRSWGRGMLSKDCLDTDFGQFISILKWVGWKRDVFVAEVDKNYTSQICPNCGSLTGRKTLDVREHNCPECGYKTHRDVAAAQVIRNRGLENTLGHGVSENACGDDLTGAWPSQESVKQEILNASLRTAR</sequence>
<dbReference type="Pfam" id="PF01385">
    <property type="entry name" value="OrfB_IS605"/>
    <property type="match status" value="1"/>
</dbReference>
<comment type="caution">
    <text evidence="11">The sequence shown here is derived from an EMBL/GenBank/DDBJ whole genome shotgun (WGS) entry which is preliminary data.</text>
</comment>
<keyword evidence="3" id="KW-0479">Metal-binding</keyword>
<evidence type="ECO:0000259" key="9">
    <source>
        <dbReference type="Pfam" id="PF07282"/>
    </source>
</evidence>
<dbReference type="InterPro" id="IPR001959">
    <property type="entry name" value="Transposase"/>
</dbReference>
<gene>
    <name evidence="11" type="ORF">K4A83_18785</name>
</gene>
<dbReference type="InterPro" id="IPR021027">
    <property type="entry name" value="Transposase_put_HTH"/>
</dbReference>
<evidence type="ECO:0000259" key="10">
    <source>
        <dbReference type="Pfam" id="PF12323"/>
    </source>
</evidence>
<dbReference type="RefSeq" id="WP_265266210.1">
    <property type="nucleotide sequence ID" value="NZ_JAIHOM010000124.1"/>
</dbReference>
<feature type="coiled-coil region" evidence="7">
    <location>
        <begin position="76"/>
        <end position="111"/>
    </location>
</feature>
<dbReference type="Pfam" id="PF12323">
    <property type="entry name" value="HTH_OrfB_IS605"/>
    <property type="match status" value="1"/>
</dbReference>
<dbReference type="NCBIfam" id="NF040570">
    <property type="entry name" value="guided_TnpB"/>
    <property type="match status" value="1"/>
</dbReference>
<evidence type="ECO:0000313" key="12">
    <source>
        <dbReference type="Proteomes" id="UP001526426"/>
    </source>
</evidence>
<protein>
    <submittedName>
        <fullName evidence="11">Transposase</fullName>
    </submittedName>
</protein>
<dbReference type="InterPro" id="IPR010095">
    <property type="entry name" value="Cas12f1-like_TNB"/>
</dbReference>
<feature type="domain" description="Transposase putative helix-turn-helix" evidence="10">
    <location>
        <begin position="1"/>
        <end position="46"/>
    </location>
</feature>
<keyword evidence="2" id="KW-0815">Transposition</keyword>
<dbReference type="Proteomes" id="UP001526426">
    <property type="component" value="Unassembled WGS sequence"/>
</dbReference>
<comment type="similarity">
    <text evidence="1">In the C-terminal section; belongs to the transposase 35 family.</text>
</comment>
<dbReference type="Pfam" id="PF07282">
    <property type="entry name" value="Cas12f1-like_TNB"/>
    <property type="match status" value="1"/>
</dbReference>
<keyword evidence="5" id="KW-0238">DNA-binding</keyword>
<reference evidence="11 12" key="1">
    <citation type="submission" date="2021-08" db="EMBL/GenBank/DDBJ databases">
        <title>Draft genome sequence of Spirulina subsalsa with high tolerance to salinity and hype-accumulation of phycocyanin.</title>
        <authorList>
            <person name="Pei H."/>
            <person name="Jiang L."/>
        </authorList>
    </citation>
    <scope>NUCLEOTIDE SEQUENCE [LARGE SCALE GENOMIC DNA]</scope>
    <source>
        <strain evidence="11 12">FACHB-351</strain>
    </source>
</reference>
<accession>A0ABT3LB41</accession>
<evidence type="ECO:0000313" key="11">
    <source>
        <dbReference type="EMBL" id="MCW6038304.1"/>
    </source>
</evidence>
<evidence type="ECO:0000256" key="7">
    <source>
        <dbReference type="SAM" id="Coils"/>
    </source>
</evidence>
<evidence type="ECO:0000256" key="4">
    <source>
        <dbReference type="ARBA" id="ARBA00022833"/>
    </source>
</evidence>
<name>A0ABT3LB41_9CYAN</name>